<dbReference type="RefSeq" id="WP_181192699.1">
    <property type="nucleotide sequence ID" value="NZ_JABFED010000006.1"/>
</dbReference>
<dbReference type="SUPFAM" id="SSF53474">
    <property type="entry name" value="alpha/beta-Hydrolases"/>
    <property type="match status" value="1"/>
</dbReference>
<gene>
    <name evidence="2" type="ORF">HMA55_08980</name>
</gene>
<protein>
    <submittedName>
        <fullName evidence="2">Carboxylesterase family protein</fullName>
    </submittedName>
</protein>
<proteinExistence type="predicted"/>
<dbReference type="PANTHER" id="PTHR11559">
    <property type="entry name" value="CARBOXYLESTERASE"/>
    <property type="match status" value="1"/>
</dbReference>
<name>A0A7H0K9G9_9CORY</name>
<keyword evidence="3" id="KW-1185">Reference proteome</keyword>
<dbReference type="Gene3D" id="3.40.50.1820">
    <property type="entry name" value="alpha/beta hydrolase"/>
    <property type="match status" value="1"/>
</dbReference>
<dbReference type="AlphaFoldDB" id="A0A7H0K9G9"/>
<comment type="caution">
    <text evidence="2">The sequence shown here is derived from an EMBL/GenBank/DDBJ whole genome shotgun (WGS) entry which is preliminary data.</text>
</comment>
<dbReference type="Proteomes" id="UP000577408">
    <property type="component" value="Unassembled WGS sequence"/>
</dbReference>
<evidence type="ECO:0000313" key="2">
    <source>
        <dbReference type="EMBL" id="MBA1838018.1"/>
    </source>
</evidence>
<dbReference type="InterPro" id="IPR050309">
    <property type="entry name" value="Type-B_Carboxylest/Lipase"/>
</dbReference>
<feature type="domain" description="Carboxylesterase type B" evidence="1">
    <location>
        <begin position="58"/>
        <end position="174"/>
    </location>
</feature>
<dbReference type="InterPro" id="IPR002018">
    <property type="entry name" value="CarbesteraseB"/>
</dbReference>
<reference evidence="2 3" key="1">
    <citation type="submission" date="2020-05" db="EMBL/GenBank/DDBJ databases">
        <title>Descriptions of Corynebacterium xxxx sp. nov., Corynebacterium yyyy sp. nov. and Corynebacterium zzzz sp. nov.</title>
        <authorList>
            <person name="Zhang G."/>
        </authorList>
    </citation>
    <scope>NUCLEOTIDE SEQUENCE [LARGE SCALE GENOMIC DNA]</scope>
    <source>
        <strain evidence="3">zg-913</strain>
    </source>
</reference>
<dbReference type="InterPro" id="IPR029058">
    <property type="entry name" value="AB_hydrolase_fold"/>
</dbReference>
<organism evidence="2 3">
    <name type="scientific">Corynebacterium wankanglinii</name>
    <dbReference type="NCBI Taxonomy" id="2735136"/>
    <lineage>
        <taxon>Bacteria</taxon>
        <taxon>Bacillati</taxon>
        <taxon>Actinomycetota</taxon>
        <taxon>Actinomycetes</taxon>
        <taxon>Mycobacteriales</taxon>
        <taxon>Corynebacteriaceae</taxon>
        <taxon>Corynebacterium</taxon>
    </lineage>
</organism>
<accession>A0A7H0K9G9</accession>
<sequence length="263" mass="28588">MGDTEITCAAGTILGRTRGGVREFESVPYLAPAGAFDDPVPLEQGLLIDATVPHPRALSIITPTGARPGTDCPVVVWLCDPVGATGVADAQHAFVQVRVPHRSGFEGFMPFAADPIAHFRGVADVAEALHWIQRNIEAFGGDPTNVTVVGAGEDAAVALWLCRRDHYAGEFRRVWAANPVFPRAPYEKRKWAARFLLSAPLTRDKLNELARDRPGRVARSYRRYAKAFGPMGPQPYDEAELADLAHVRVAPTLDAGEIARFAR</sequence>
<dbReference type="EMBL" id="JABFED010000006">
    <property type="protein sequence ID" value="MBA1838018.1"/>
    <property type="molecule type" value="Genomic_DNA"/>
</dbReference>
<dbReference type="Pfam" id="PF00135">
    <property type="entry name" value="COesterase"/>
    <property type="match status" value="1"/>
</dbReference>
<evidence type="ECO:0000313" key="3">
    <source>
        <dbReference type="Proteomes" id="UP000577408"/>
    </source>
</evidence>
<evidence type="ECO:0000259" key="1">
    <source>
        <dbReference type="Pfam" id="PF00135"/>
    </source>
</evidence>